<organism evidence="1 2">
    <name type="scientific">Lutimaribacter saemankumensis</name>
    <dbReference type="NCBI Taxonomy" id="490829"/>
    <lineage>
        <taxon>Bacteria</taxon>
        <taxon>Pseudomonadati</taxon>
        <taxon>Pseudomonadota</taxon>
        <taxon>Alphaproteobacteria</taxon>
        <taxon>Rhodobacterales</taxon>
        <taxon>Roseobacteraceae</taxon>
        <taxon>Lutimaribacter</taxon>
    </lineage>
</organism>
<dbReference type="OrthoDB" id="2065010at2"/>
<accession>A0A1G8P1T3</accession>
<dbReference type="STRING" id="490829.SAMN05421850_10640"/>
<dbReference type="SUPFAM" id="SSF54909">
    <property type="entry name" value="Dimeric alpha+beta barrel"/>
    <property type="match status" value="1"/>
</dbReference>
<protein>
    <recommendedName>
        <fullName evidence="3">Mono-oxygenase ydhR</fullName>
    </recommendedName>
</protein>
<evidence type="ECO:0000313" key="2">
    <source>
        <dbReference type="Proteomes" id="UP000199340"/>
    </source>
</evidence>
<keyword evidence="2" id="KW-1185">Reference proteome</keyword>
<dbReference type="RefSeq" id="WP_090028934.1">
    <property type="nucleotide sequence ID" value="NZ_FNEB01000006.1"/>
</dbReference>
<gene>
    <name evidence="1" type="ORF">SAMN05421850_10640</name>
</gene>
<dbReference type="EMBL" id="FNEB01000006">
    <property type="protein sequence ID" value="SDI86218.1"/>
    <property type="molecule type" value="Genomic_DNA"/>
</dbReference>
<dbReference type="Gene3D" id="3.30.70.100">
    <property type="match status" value="1"/>
</dbReference>
<dbReference type="AlphaFoldDB" id="A0A1G8P1T3"/>
<dbReference type="Proteomes" id="UP000199340">
    <property type="component" value="Unassembled WGS sequence"/>
</dbReference>
<sequence length="97" mass="11311">MITEIVRFTIAPGIDRDEVIRRFETTMPAWQANEKLVRKYYLFDEETRQGGGVYLWPDKAAAQAAHNEEWCDRAEKLYGSRPTFEYFETPCIVDNSG</sequence>
<evidence type="ECO:0000313" key="1">
    <source>
        <dbReference type="EMBL" id="SDI86218.1"/>
    </source>
</evidence>
<evidence type="ECO:0008006" key="3">
    <source>
        <dbReference type="Google" id="ProtNLM"/>
    </source>
</evidence>
<proteinExistence type="predicted"/>
<dbReference type="InterPro" id="IPR011008">
    <property type="entry name" value="Dimeric_a/b-barrel"/>
</dbReference>
<reference evidence="1 2" key="1">
    <citation type="submission" date="2016-10" db="EMBL/GenBank/DDBJ databases">
        <authorList>
            <person name="de Groot N.N."/>
        </authorList>
    </citation>
    <scope>NUCLEOTIDE SEQUENCE [LARGE SCALE GENOMIC DNA]</scope>
    <source>
        <strain evidence="1 2">DSM 28010</strain>
    </source>
</reference>
<name>A0A1G8P1T3_9RHOB</name>